<keyword evidence="2" id="KW-1185">Reference proteome</keyword>
<dbReference type="EMBL" id="JARBHB010000004">
    <property type="protein sequence ID" value="KAJ8886965.1"/>
    <property type="molecule type" value="Genomic_DNA"/>
</dbReference>
<proteinExistence type="predicted"/>
<organism evidence="1 2">
    <name type="scientific">Dryococelus australis</name>
    <dbReference type="NCBI Taxonomy" id="614101"/>
    <lineage>
        <taxon>Eukaryota</taxon>
        <taxon>Metazoa</taxon>
        <taxon>Ecdysozoa</taxon>
        <taxon>Arthropoda</taxon>
        <taxon>Hexapoda</taxon>
        <taxon>Insecta</taxon>
        <taxon>Pterygota</taxon>
        <taxon>Neoptera</taxon>
        <taxon>Polyneoptera</taxon>
        <taxon>Phasmatodea</taxon>
        <taxon>Verophasmatodea</taxon>
        <taxon>Anareolatae</taxon>
        <taxon>Phasmatidae</taxon>
        <taxon>Eurycanthinae</taxon>
        <taxon>Dryococelus</taxon>
    </lineage>
</organism>
<evidence type="ECO:0000313" key="2">
    <source>
        <dbReference type="Proteomes" id="UP001159363"/>
    </source>
</evidence>
<gene>
    <name evidence="1" type="ORF">PR048_013179</name>
</gene>
<name>A0ABQ9HRF2_9NEOP</name>
<reference evidence="1 2" key="1">
    <citation type="submission" date="2023-02" db="EMBL/GenBank/DDBJ databases">
        <title>LHISI_Scaffold_Assembly.</title>
        <authorList>
            <person name="Stuart O.P."/>
            <person name="Cleave R."/>
            <person name="Magrath M.J.L."/>
            <person name="Mikheyev A.S."/>
        </authorList>
    </citation>
    <scope>NUCLEOTIDE SEQUENCE [LARGE SCALE GENOMIC DNA]</scope>
    <source>
        <strain evidence="1">Daus_M_001</strain>
        <tissue evidence="1">Leg muscle</tissue>
    </source>
</reference>
<sequence>MKVNKEICRRGPLPHLPKNLQSILASFALNEETNTYCVVGREGRLYLVSQLISTCIQPFNAALMAQRGVTSAKWPNPIHFVKMSKRANPAKELAEIWNRENSRKANFGLFHKCM</sequence>
<protein>
    <submittedName>
        <fullName evidence="1">Uncharacterized protein</fullName>
    </submittedName>
</protein>
<comment type="caution">
    <text evidence="1">The sequence shown here is derived from an EMBL/GenBank/DDBJ whole genome shotgun (WGS) entry which is preliminary data.</text>
</comment>
<accession>A0ABQ9HRF2</accession>
<evidence type="ECO:0000313" key="1">
    <source>
        <dbReference type="EMBL" id="KAJ8886965.1"/>
    </source>
</evidence>
<dbReference type="Proteomes" id="UP001159363">
    <property type="component" value="Chromosome X"/>
</dbReference>